<gene>
    <name evidence="2" type="ORF">EMCG_09691</name>
</gene>
<organism evidence="2 3">
    <name type="scientific">[Emmonsia] crescens</name>
    <dbReference type="NCBI Taxonomy" id="73230"/>
    <lineage>
        <taxon>Eukaryota</taxon>
        <taxon>Fungi</taxon>
        <taxon>Dikarya</taxon>
        <taxon>Ascomycota</taxon>
        <taxon>Pezizomycotina</taxon>
        <taxon>Eurotiomycetes</taxon>
        <taxon>Eurotiomycetidae</taxon>
        <taxon>Onygenales</taxon>
        <taxon>Ajellomycetaceae</taxon>
        <taxon>Emergomyces</taxon>
    </lineage>
</organism>
<feature type="region of interest" description="Disordered" evidence="1">
    <location>
        <begin position="369"/>
        <end position="418"/>
    </location>
</feature>
<dbReference type="AlphaFoldDB" id="A0A0G2I131"/>
<proteinExistence type="predicted"/>
<comment type="caution">
    <text evidence="2">The sequence shown here is derived from an EMBL/GenBank/DDBJ whole genome shotgun (WGS) entry which is preliminary data.</text>
</comment>
<evidence type="ECO:0000313" key="3">
    <source>
        <dbReference type="Proteomes" id="UP000034164"/>
    </source>
</evidence>
<feature type="compositionally biased region" description="Polar residues" evidence="1">
    <location>
        <begin position="388"/>
        <end position="397"/>
    </location>
</feature>
<feature type="region of interest" description="Disordered" evidence="1">
    <location>
        <begin position="84"/>
        <end position="112"/>
    </location>
</feature>
<feature type="region of interest" description="Disordered" evidence="1">
    <location>
        <begin position="34"/>
        <end position="70"/>
    </location>
</feature>
<feature type="compositionally biased region" description="Basic residues" evidence="1">
    <location>
        <begin position="55"/>
        <end position="65"/>
    </location>
</feature>
<feature type="compositionally biased region" description="Polar residues" evidence="1">
    <location>
        <begin position="34"/>
        <end position="46"/>
    </location>
</feature>
<accession>A0A0G2I131</accession>
<evidence type="ECO:0000313" key="2">
    <source>
        <dbReference type="EMBL" id="KKZ64307.1"/>
    </source>
</evidence>
<dbReference type="VEuPathDB" id="FungiDB:EMCG_09691"/>
<dbReference type="Proteomes" id="UP000034164">
    <property type="component" value="Unassembled WGS sequence"/>
</dbReference>
<feature type="compositionally biased region" description="Low complexity" evidence="1">
    <location>
        <begin position="399"/>
        <end position="418"/>
    </location>
</feature>
<reference evidence="3" key="1">
    <citation type="journal article" date="2015" name="PLoS Genet.">
        <title>The dynamic genome and transcriptome of the human fungal pathogen Blastomyces and close relative Emmonsia.</title>
        <authorList>
            <person name="Munoz J.F."/>
            <person name="Gauthier G.M."/>
            <person name="Desjardins C.A."/>
            <person name="Gallo J.E."/>
            <person name="Holder J."/>
            <person name="Sullivan T.D."/>
            <person name="Marty A.J."/>
            <person name="Carmen J.C."/>
            <person name="Chen Z."/>
            <person name="Ding L."/>
            <person name="Gujja S."/>
            <person name="Magrini V."/>
            <person name="Misas E."/>
            <person name="Mitreva M."/>
            <person name="Priest M."/>
            <person name="Saif S."/>
            <person name="Whiston E.A."/>
            <person name="Young S."/>
            <person name="Zeng Q."/>
            <person name="Goldman W.E."/>
            <person name="Mardis E.R."/>
            <person name="Taylor J.W."/>
            <person name="McEwen J.G."/>
            <person name="Clay O.K."/>
            <person name="Klein B.S."/>
            <person name="Cuomo C.A."/>
        </authorList>
    </citation>
    <scope>NUCLEOTIDE SEQUENCE [LARGE SCALE GENOMIC DNA]</scope>
    <source>
        <strain evidence="3">UAMH 3008</strain>
    </source>
</reference>
<protein>
    <submittedName>
        <fullName evidence="2">Uncharacterized protein</fullName>
    </submittedName>
</protein>
<dbReference type="OrthoDB" id="3363286at2759"/>
<dbReference type="EMBL" id="LCZI01000809">
    <property type="protein sequence ID" value="KKZ64307.1"/>
    <property type="molecule type" value="Genomic_DNA"/>
</dbReference>
<sequence>MTTKCPYRHISYASWRLKTFHRLALEATNNIPTRWSSRNFTTSSGFQFPRPNPNQKKRHGNTRRQRTQELSKLDSLRTEISRLAQELKSKPPTTQSSDTLTTEETQESIPELSTQPEDILYSHARLSQSLPKSSLVTRLEQRTNKLKPRAGKEDIDRLKYNPWAQMLASPVRMCAATGARIPEKLLGDWGLVQHPETRRLWLMPVDLVKEELQRASMKRIPAPSETCDDVPEEDSVPPPQPPRSNFSSFYMTNNAELLDAISNLKGSQPGRLISNNWKAPKGPLPRKTHYVFRQDMSIYFLARMRERVLSWLKKAKGLRLLGEKLGDWTVLDTGTETIGEEGLRESLRKLGDLEHAAWGAVFISKRAGREGAVNPPPAKESAVGEDSPQISSTSDVGSTDESTSPDPPSTLEARSESASASSALPKYVTLPATGSIVPVFDLTELLTEEQLEILRQHADIFQHPAVFYRPGDRAPVSMISWLWSLKIYMMKYDKS</sequence>
<feature type="compositionally biased region" description="Polar residues" evidence="1">
    <location>
        <begin position="91"/>
        <end position="112"/>
    </location>
</feature>
<feature type="region of interest" description="Disordered" evidence="1">
    <location>
        <begin position="218"/>
        <end position="243"/>
    </location>
</feature>
<name>A0A0G2I131_9EURO</name>
<evidence type="ECO:0000256" key="1">
    <source>
        <dbReference type="SAM" id="MobiDB-lite"/>
    </source>
</evidence>
<feature type="compositionally biased region" description="Acidic residues" evidence="1">
    <location>
        <begin position="226"/>
        <end position="235"/>
    </location>
</feature>